<evidence type="ECO:0000256" key="5">
    <source>
        <dbReference type="ARBA" id="ARBA00022679"/>
    </source>
</evidence>
<dbReference type="Proteomes" id="UP000800235">
    <property type="component" value="Unassembled WGS sequence"/>
</dbReference>
<keyword evidence="13" id="KW-1185">Reference proteome</keyword>
<evidence type="ECO:0000256" key="3">
    <source>
        <dbReference type="ARBA" id="ARBA00008695"/>
    </source>
</evidence>
<accession>A0A9P4NMD4</accession>
<feature type="transmembrane region" description="Helical" evidence="11">
    <location>
        <begin position="576"/>
        <end position="598"/>
    </location>
</feature>
<feature type="transmembrane region" description="Helical" evidence="11">
    <location>
        <begin position="833"/>
        <end position="850"/>
    </location>
</feature>
<feature type="transmembrane region" description="Helical" evidence="11">
    <location>
        <begin position="675"/>
        <end position="695"/>
    </location>
</feature>
<dbReference type="EMBL" id="MU007062">
    <property type="protein sequence ID" value="KAF2427183.1"/>
    <property type="molecule type" value="Genomic_DNA"/>
</dbReference>
<feature type="transmembrane region" description="Helical" evidence="11">
    <location>
        <begin position="520"/>
        <end position="539"/>
    </location>
</feature>
<evidence type="ECO:0000256" key="11">
    <source>
        <dbReference type="SAM" id="Phobius"/>
    </source>
</evidence>
<protein>
    <recommendedName>
        <fullName evidence="14">GPI ethanolamine phosphate transferase 3</fullName>
    </recommendedName>
</protein>
<feature type="transmembrane region" description="Helical" evidence="11">
    <location>
        <begin position="482"/>
        <end position="500"/>
    </location>
</feature>
<evidence type="ECO:0000313" key="13">
    <source>
        <dbReference type="Proteomes" id="UP000800235"/>
    </source>
</evidence>
<dbReference type="SUPFAM" id="SSF53649">
    <property type="entry name" value="Alkaline phosphatase-like"/>
    <property type="match status" value="1"/>
</dbReference>
<feature type="transmembrane region" description="Helical" evidence="11">
    <location>
        <begin position="21"/>
        <end position="50"/>
    </location>
</feature>
<dbReference type="InterPro" id="IPR002591">
    <property type="entry name" value="Phosphodiest/P_Trfase"/>
</dbReference>
<feature type="transmembrane region" description="Helical" evidence="11">
    <location>
        <begin position="545"/>
        <end position="564"/>
    </location>
</feature>
<dbReference type="InterPro" id="IPR037675">
    <property type="entry name" value="PIG-O_N"/>
</dbReference>
<evidence type="ECO:0000256" key="10">
    <source>
        <dbReference type="ARBA" id="ARBA00023180"/>
    </source>
</evidence>
<dbReference type="GO" id="GO:0051377">
    <property type="term" value="F:mannose-ethanolamine phosphotransferase activity"/>
    <property type="evidence" value="ECO:0007669"/>
    <property type="project" value="InterPro"/>
</dbReference>
<sequence>MDDERREELRKRRERQLQKMAEARFTVTHGLLVAFLTVVMILHVLGLYLFTSGFLLTRVVLDDKSECGIPPIDLQSSYTAGSYEKGCWHPKTFDKAVVIVVDALRYDFTVPFKPKNEADKPRHYHDALPFLYETAVAHPERAILMPFIADPPTTTLQRLKGLTTGTLPTFIDAGSNFAGTAIDEDNLIAQLRNASKAVVHLGDDTWHALFPGHFEPNLTKAYDSFNVWDLHTVDNGVTEHLLPLLQAANTSKWDVLIGHYLGVDHAGHRYGPDHPAMAAKLRQMDGLFREVMDVIDDDTLLIVLGDHGMDAKGDHGGESDDEIEAAVWLYSKKGVFGRRQRQPTEPPANAKLQSIAQIDFVPTFSLLMGLPIPFNNLGAPLVEAFIGSKGVDFENLARVYRLTAAQIQRYMQEYKQVRSLDESATAHPEYLWGLANRMWELTTEEPMDAIKWDAMFTAFYNYQAETISVCRSLWARFDVPSMFNGIFVLTIGVVLLGIYARGIGALRLALSPGFVKRGGLGLVLGSLAGYLLGAFITPIPMVQAMVFLAALGGSVGIINVFYKARRSLVWPIPNSIWAWVAVLFTVSLSLGFAANSFTIWEDEILYFFLTTMGALFLVSSVRQEEVIDRALGCYHSILFISLGRLASLSRLCREEQMPYCFSTYYASSTSSTSSLWQLIIPFVLAFVLPGIVKQFYQATNSYHHSAVLWLGIGFRTALCLGAVFWSLDAADDKEIFGPAASGTLKTIKVMLAQIVLGIAIPVGYSIYAWAAPFLAIQSMSPNAVSTSKITCLSSDKRSRLAILGYNNAHGSRYFVLVTMWTSAIILLQKPMGAGAIGILLWQILSLLEILHANKLQDSAIGPTTLALLGSFHFFKTGHQATLSSIQWESAFIPLKTISYPYSPILIILNTFGAQILTALAVPAIVLWKVEPKRKGLLAAVGKAMATHMLFYAVVSLATAAWAGWLRRHLMLYRIFSPRFLMGSVVLVVVDVVGIFFAVGGTRWSFLSVGDVFGFH</sequence>
<dbReference type="InterPro" id="IPR017850">
    <property type="entry name" value="Alkaline_phosphatase_core_sf"/>
</dbReference>
<comment type="pathway">
    <text evidence="2">Glycolipid biosynthesis; glycosylphosphatidylinositol-anchor biosynthesis.</text>
</comment>
<feature type="transmembrane region" description="Helical" evidence="11">
    <location>
        <begin position="604"/>
        <end position="621"/>
    </location>
</feature>
<dbReference type="GO" id="GO:0005789">
    <property type="term" value="C:endoplasmic reticulum membrane"/>
    <property type="evidence" value="ECO:0007669"/>
    <property type="project" value="UniProtKB-SubCell"/>
</dbReference>
<dbReference type="CDD" id="cd16023">
    <property type="entry name" value="GPI_EPT_3"/>
    <property type="match status" value="1"/>
</dbReference>
<keyword evidence="4" id="KW-0337">GPI-anchor biosynthesis</keyword>
<keyword evidence="7" id="KW-0256">Endoplasmic reticulum</keyword>
<evidence type="ECO:0000256" key="2">
    <source>
        <dbReference type="ARBA" id="ARBA00004687"/>
    </source>
</evidence>
<feature type="transmembrane region" description="Helical" evidence="11">
    <location>
        <begin position="947"/>
        <end position="965"/>
    </location>
</feature>
<comment type="subcellular location">
    <subcellularLocation>
        <location evidence="1">Endoplasmic reticulum membrane</location>
        <topology evidence="1">Multi-pass membrane protein</topology>
    </subcellularLocation>
</comment>
<dbReference type="PANTHER" id="PTHR23071">
    <property type="entry name" value="PHOSPHATIDYLINOSITOL GLYCAN"/>
    <property type="match status" value="1"/>
</dbReference>
<name>A0A9P4NMD4_9PEZI</name>
<evidence type="ECO:0000256" key="1">
    <source>
        <dbReference type="ARBA" id="ARBA00004477"/>
    </source>
</evidence>
<evidence type="ECO:0000256" key="7">
    <source>
        <dbReference type="ARBA" id="ARBA00022824"/>
    </source>
</evidence>
<feature type="transmembrane region" description="Helical" evidence="11">
    <location>
        <begin position="747"/>
        <end position="770"/>
    </location>
</feature>
<evidence type="ECO:0008006" key="14">
    <source>
        <dbReference type="Google" id="ProtNLM"/>
    </source>
</evidence>
<feature type="transmembrane region" description="Helical" evidence="11">
    <location>
        <begin position="904"/>
        <end position="927"/>
    </location>
</feature>
<dbReference type="PANTHER" id="PTHR23071:SF1">
    <property type="entry name" value="GPI ETHANOLAMINE PHOSPHATE TRANSFERASE 3"/>
    <property type="match status" value="1"/>
</dbReference>
<dbReference type="OrthoDB" id="272139at2759"/>
<feature type="transmembrane region" description="Helical" evidence="11">
    <location>
        <begin position="707"/>
        <end position="727"/>
    </location>
</feature>
<keyword evidence="5" id="KW-0808">Transferase</keyword>
<comment type="similarity">
    <text evidence="3">Belongs to the PIGG/PIGN/PIGO family. PIGO subfamily.</text>
</comment>
<feature type="transmembrane region" description="Helical" evidence="11">
    <location>
        <begin position="977"/>
        <end position="998"/>
    </location>
</feature>
<evidence type="ECO:0000256" key="8">
    <source>
        <dbReference type="ARBA" id="ARBA00022989"/>
    </source>
</evidence>
<gene>
    <name evidence="12" type="ORF">EJ08DRAFT_593308</name>
</gene>
<evidence type="ECO:0000256" key="4">
    <source>
        <dbReference type="ARBA" id="ARBA00022502"/>
    </source>
</evidence>
<proteinExistence type="inferred from homology"/>
<dbReference type="Gene3D" id="3.40.720.10">
    <property type="entry name" value="Alkaline Phosphatase, subunit A"/>
    <property type="match status" value="1"/>
</dbReference>
<organism evidence="12 13">
    <name type="scientific">Tothia fuscella</name>
    <dbReference type="NCBI Taxonomy" id="1048955"/>
    <lineage>
        <taxon>Eukaryota</taxon>
        <taxon>Fungi</taxon>
        <taxon>Dikarya</taxon>
        <taxon>Ascomycota</taxon>
        <taxon>Pezizomycotina</taxon>
        <taxon>Dothideomycetes</taxon>
        <taxon>Pleosporomycetidae</taxon>
        <taxon>Venturiales</taxon>
        <taxon>Cylindrosympodiaceae</taxon>
        <taxon>Tothia</taxon>
    </lineage>
</organism>
<keyword evidence="8 11" id="KW-1133">Transmembrane helix</keyword>
<dbReference type="Pfam" id="PF01663">
    <property type="entry name" value="Phosphodiest"/>
    <property type="match status" value="1"/>
</dbReference>
<dbReference type="GO" id="GO:0006506">
    <property type="term" value="P:GPI anchor biosynthetic process"/>
    <property type="evidence" value="ECO:0007669"/>
    <property type="project" value="UniProtKB-KW"/>
</dbReference>
<comment type="caution">
    <text evidence="12">The sequence shown here is derived from an EMBL/GenBank/DDBJ whole genome shotgun (WGS) entry which is preliminary data.</text>
</comment>
<dbReference type="InterPro" id="IPR039524">
    <property type="entry name" value="PIGO/GPI13"/>
</dbReference>
<keyword evidence="6 11" id="KW-0812">Transmembrane</keyword>
<keyword evidence="9 11" id="KW-0472">Membrane</keyword>
<evidence type="ECO:0000256" key="6">
    <source>
        <dbReference type="ARBA" id="ARBA00022692"/>
    </source>
</evidence>
<keyword evidence="10" id="KW-0325">Glycoprotein</keyword>
<evidence type="ECO:0000256" key="9">
    <source>
        <dbReference type="ARBA" id="ARBA00023136"/>
    </source>
</evidence>
<evidence type="ECO:0000313" key="12">
    <source>
        <dbReference type="EMBL" id="KAF2427183.1"/>
    </source>
</evidence>
<dbReference type="AlphaFoldDB" id="A0A9P4NMD4"/>
<reference evidence="12" key="1">
    <citation type="journal article" date="2020" name="Stud. Mycol.">
        <title>101 Dothideomycetes genomes: a test case for predicting lifestyles and emergence of pathogens.</title>
        <authorList>
            <person name="Haridas S."/>
            <person name="Albert R."/>
            <person name="Binder M."/>
            <person name="Bloem J."/>
            <person name="Labutti K."/>
            <person name="Salamov A."/>
            <person name="Andreopoulos B."/>
            <person name="Baker S."/>
            <person name="Barry K."/>
            <person name="Bills G."/>
            <person name="Bluhm B."/>
            <person name="Cannon C."/>
            <person name="Castanera R."/>
            <person name="Culley D."/>
            <person name="Daum C."/>
            <person name="Ezra D."/>
            <person name="Gonzalez J."/>
            <person name="Henrissat B."/>
            <person name="Kuo A."/>
            <person name="Liang C."/>
            <person name="Lipzen A."/>
            <person name="Lutzoni F."/>
            <person name="Magnuson J."/>
            <person name="Mondo S."/>
            <person name="Nolan M."/>
            <person name="Ohm R."/>
            <person name="Pangilinan J."/>
            <person name="Park H.-J."/>
            <person name="Ramirez L."/>
            <person name="Alfaro M."/>
            <person name="Sun H."/>
            <person name="Tritt A."/>
            <person name="Yoshinaga Y."/>
            <person name="Zwiers L.-H."/>
            <person name="Turgeon B."/>
            <person name="Goodwin S."/>
            <person name="Spatafora J."/>
            <person name="Crous P."/>
            <person name="Grigoriev I."/>
        </authorList>
    </citation>
    <scope>NUCLEOTIDE SEQUENCE</scope>
    <source>
        <strain evidence="12">CBS 130266</strain>
    </source>
</reference>